<dbReference type="PANTHER" id="PTHR46852:SF1">
    <property type="entry name" value="ALKALINE PHYTOCERAMIDASE FAMILY PROTEIN, EXPRESSED"/>
    <property type="match status" value="1"/>
</dbReference>
<evidence type="ECO:0000256" key="9">
    <source>
        <dbReference type="SAM" id="MobiDB-lite"/>
    </source>
</evidence>
<keyword evidence="7" id="KW-0479">Metal-binding</keyword>
<feature type="transmembrane region" description="Helical" evidence="10">
    <location>
        <begin position="41"/>
        <end position="59"/>
    </location>
</feature>
<feature type="binding site" evidence="7">
    <location>
        <position position="296"/>
    </location>
    <ligand>
        <name>Ca(2+)</name>
        <dbReference type="ChEBI" id="CHEBI:29108"/>
    </ligand>
</feature>
<dbReference type="Pfam" id="PF05875">
    <property type="entry name" value="Ceramidase"/>
    <property type="match status" value="2"/>
</dbReference>
<keyword evidence="12" id="KW-1185">Reference proteome</keyword>
<feature type="binding site" evidence="8">
    <location>
        <position position="487"/>
    </location>
    <ligand>
        <name>Zn(2+)</name>
        <dbReference type="ChEBI" id="CHEBI:29105"/>
        <note>catalytic</note>
    </ligand>
</feature>
<keyword evidence="7" id="KW-0106">Calcium</keyword>
<feature type="binding site" evidence="8">
    <location>
        <position position="491"/>
    </location>
    <ligand>
        <name>Zn(2+)</name>
        <dbReference type="ChEBI" id="CHEBI:29105"/>
        <note>catalytic</note>
    </ligand>
</feature>
<keyword evidence="5 10" id="KW-1133">Transmembrane helix</keyword>
<keyword evidence="6 10" id="KW-0472">Membrane</keyword>
<evidence type="ECO:0000256" key="4">
    <source>
        <dbReference type="ARBA" id="ARBA00022801"/>
    </source>
</evidence>
<comment type="subcellular location">
    <subcellularLocation>
        <location evidence="1">Membrane</location>
        <topology evidence="1">Multi-pass membrane protein</topology>
    </subcellularLocation>
</comment>
<evidence type="ECO:0000256" key="6">
    <source>
        <dbReference type="ARBA" id="ARBA00023136"/>
    </source>
</evidence>
<dbReference type="GO" id="GO:0006672">
    <property type="term" value="P:ceramide metabolic process"/>
    <property type="evidence" value="ECO:0007669"/>
    <property type="project" value="InterPro"/>
</dbReference>
<feature type="binding site" evidence="7">
    <location>
        <position position="298"/>
    </location>
    <ligand>
        <name>Ca(2+)</name>
        <dbReference type="ChEBI" id="CHEBI:29108"/>
    </ligand>
</feature>
<dbReference type="AlphaFoldDB" id="A0AAD9LIY4"/>
<feature type="transmembrane region" description="Helical" evidence="10">
    <location>
        <begin position="222"/>
        <end position="241"/>
    </location>
</feature>
<dbReference type="GO" id="GO:0016020">
    <property type="term" value="C:membrane"/>
    <property type="evidence" value="ECO:0007669"/>
    <property type="project" value="UniProtKB-SubCell"/>
</dbReference>
<name>A0AAD9LIY4_9STRA</name>
<comment type="cofactor">
    <cofactor evidence="8">
        <name>Zn(2+)</name>
        <dbReference type="ChEBI" id="CHEBI:29105"/>
    </cofactor>
</comment>
<proteinExistence type="inferred from homology"/>
<feature type="compositionally biased region" description="Basic and acidic residues" evidence="9">
    <location>
        <begin position="1116"/>
        <end position="1127"/>
    </location>
</feature>
<dbReference type="GO" id="GO:0009651">
    <property type="term" value="P:response to salt stress"/>
    <property type="evidence" value="ECO:0007669"/>
    <property type="project" value="InterPro"/>
</dbReference>
<feature type="transmembrane region" description="Helical" evidence="10">
    <location>
        <begin position="71"/>
        <end position="91"/>
    </location>
</feature>
<keyword evidence="4" id="KW-0378">Hydrolase</keyword>
<feature type="binding site" evidence="7">
    <location>
        <position position="307"/>
    </location>
    <ligand>
        <name>Ca(2+)</name>
        <dbReference type="ChEBI" id="CHEBI:29108"/>
    </ligand>
</feature>
<dbReference type="EMBL" id="JASMQC010000018">
    <property type="protein sequence ID" value="KAK1938165.1"/>
    <property type="molecule type" value="Genomic_DNA"/>
</dbReference>
<dbReference type="GO" id="GO:0098542">
    <property type="term" value="P:defense response to other organism"/>
    <property type="evidence" value="ECO:0007669"/>
    <property type="project" value="InterPro"/>
</dbReference>
<dbReference type="PANTHER" id="PTHR46852">
    <property type="entry name" value="ALKALINE CERAMIDASE"/>
    <property type="match status" value="1"/>
</dbReference>
<sequence length="1181" mass="134353">MATVEHSSMRMSTPMGFWGPPTSTIDWCELNYEHSYYIAEFWNTISNSLFVLLGLYGLYRSIKLGFEPRFHLQFIGVMVTGFGSAMFHGTLQHVYQQCDETPMVWAMLVWIYIVYNNEIEELPMKNASSYVIAFLTAIGVMFTAIHAIYRFTTVFQVFFGILAVLTCARLCMHYAEVKDLRARAVARSYVTSALIGFAFWLLDYHYCHTVRGLPVNPQGHAWWHIFMGVSSYHGPIFMQYVRMEQLKKKVRIHDTCLGIQTIVVEDNGLQKPKQFMRSPTTVGYWGPPTSTIDWCESNYEHSYYIAEFWNTISNSLFVLLGLYGLYRSIKMGFEPRFHLQFIGVMVTGFGSAMFHGTLQHVYQQCDETPMVWSILAWLYIVYNNEIEQIPIKNASNYVIAFLTTIGVIFTVVHAIYRFTTVFQVFFGILAILGAGRLCMHYAEVKDPRARAVARSYVTSSLIGFAFWMMDYHYCHIVRGLPVNPQGHAWWHVFMGISTYHGPIFMQYVRMEQLKKKVHIHDAGIGIQTIVHSVKMEALLRDIAGGQSCILQENNIIDQVESAKKQLQCAVISPASRTVALCHVTAESVSFLVQYRSVAASAASSKWHKRVFLLETAIASGFTTICGSDDANFGRRDLCYMYRRLLRRLWDTQPTCNTMTVIVKVGVLLAICWLQYDRVGTLKQVQGLLKECCDFCLEHESTKIIGKWPLFLLAMVQMVDNQDFKAAIQCFQNAVKLCEQSETDAPVFYWYAVALIRNGALNDAATALSKCIRANYEPVACLSLQALMSLQEKDFHAAAGQLQRVLAIDFAQPRSLFNYSLLMQRMGNFEEQQQLLEYVANPPEHEENGQGDEKRRMTDLPDSSCTLFDNTSLQRLLPSHVTNVKTSKVYLRLAVSAMENGYELICCINDADRWLESKQYFEELIASDDLLHVEAARDYVYVLLQCKLPSLALSKCEQYLLGYKDTQDNVSLLLLHLYRTDALLCLERVEDCLRYLQKVVQPKIQYAMAQETHVAGEIKSCHVQLMNNLAVVMACCSGADVAISLLREGLQQYPDCLAIKFNLVLLLWRKDDKATAVSLWMKARGLNPEEKVYERGEKTSVSFAAACQNAALSAGSDHNRPISEHVQDTSDGEGGVSTQQLVYLDALVLDYWCKLRDSQVVDSSIKYVEYIESLGTTKLQHN</sequence>
<feature type="transmembrane region" description="Helical" evidence="10">
    <location>
        <begin position="103"/>
        <end position="119"/>
    </location>
</feature>
<dbReference type="InterPro" id="IPR044219">
    <property type="entry name" value="ACER_plant"/>
</dbReference>
<feature type="binding site" evidence="8">
    <location>
        <position position="355"/>
    </location>
    <ligand>
        <name>Zn(2+)</name>
        <dbReference type="ChEBI" id="CHEBI:29105"/>
        <note>catalytic</note>
    </ligand>
</feature>
<feature type="transmembrane region" description="Helical" evidence="10">
    <location>
        <begin position="422"/>
        <end position="439"/>
    </location>
</feature>
<comment type="similarity">
    <text evidence="2">Belongs to the alkaline ceramidase family.</text>
</comment>
<comment type="caution">
    <text evidence="11">The sequence shown here is derived from an EMBL/GenBank/DDBJ whole genome shotgun (WGS) entry which is preliminary data.</text>
</comment>
<dbReference type="GO" id="GO:0016811">
    <property type="term" value="F:hydrolase activity, acting on carbon-nitrogen (but not peptide) bonds, in linear amides"/>
    <property type="evidence" value="ECO:0007669"/>
    <property type="project" value="InterPro"/>
</dbReference>
<dbReference type="InterPro" id="IPR011990">
    <property type="entry name" value="TPR-like_helical_dom_sf"/>
</dbReference>
<evidence type="ECO:0000256" key="5">
    <source>
        <dbReference type="ARBA" id="ARBA00022989"/>
    </source>
</evidence>
<feature type="transmembrane region" description="Helical" evidence="10">
    <location>
        <begin position="451"/>
        <end position="469"/>
    </location>
</feature>
<evidence type="ECO:0000256" key="2">
    <source>
        <dbReference type="ARBA" id="ARBA00009780"/>
    </source>
</evidence>
<dbReference type="SUPFAM" id="SSF48452">
    <property type="entry name" value="TPR-like"/>
    <property type="match status" value="2"/>
</dbReference>
<feature type="binding site" evidence="7">
    <location>
        <position position="293"/>
    </location>
    <ligand>
        <name>Ca(2+)</name>
        <dbReference type="ChEBI" id="CHEBI:29108"/>
    </ligand>
</feature>
<dbReference type="GO" id="GO:0006914">
    <property type="term" value="P:autophagy"/>
    <property type="evidence" value="ECO:0007669"/>
    <property type="project" value="InterPro"/>
</dbReference>
<dbReference type="Gene3D" id="1.25.40.10">
    <property type="entry name" value="Tetratricopeptide repeat domain"/>
    <property type="match status" value="1"/>
</dbReference>
<feature type="transmembrane region" description="Helical" evidence="10">
    <location>
        <begin position="337"/>
        <end position="358"/>
    </location>
</feature>
<feature type="binding site" evidence="7">
    <location>
        <position position="294"/>
    </location>
    <ligand>
        <name>Ca(2+)</name>
        <dbReference type="ChEBI" id="CHEBI:29108"/>
    </ligand>
</feature>
<organism evidence="11 12">
    <name type="scientific">Phytophthora citrophthora</name>
    <dbReference type="NCBI Taxonomy" id="4793"/>
    <lineage>
        <taxon>Eukaryota</taxon>
        <taxon>Sar</taxon>
        <taxon>Stramenopiles</taxon>
        <taxon>Oomycota</taxon>
        <taxon>Peronosporomycetes</taxon>
        <taxon>Peronosporales</taxon>
        <taxon>Peronosporaceae</taxon>
        <taxon>Phytophthora</taxon>
    </lineage>
</organism>
<evidence type="ECO:0000313" key="11">
    <source>
        <dbReference type="EMBL" id="KAK1938165.1"/>
    </source>
</evidence>
<feature type="transmembrane region" description="Helical" evidence="10">
    <location>
        <begin position="370"/>
        <end position="386"/>
    </location>
</feature>
<dbReference type="InterPro" id="IPR008901">
    <property type="entry name" value="ACER"/>
</dbReference>
<evidence type="ECO:0000256" key="8">
    <source>
        <dbReference type="PIRSR" id="PIRSR608901-2"/>
    </source>
</evidence>
<evidence type="ECO:0000256" key="10">
    <source>
        <dbReference type="SAM" id="Phobius"/>
    </source>
</evidence>
<protein>
    <submittedName>
        <fullName evidence="11">Alkaline ceramidase</fullName>
    </submittedName>
</protein>
<evidence type="ECO:0000256" key="7">
    <source>
        <dbReference type="PIRSR" id="PIRSR608901-1"/>
    </source>
</evidence>
<feature type="transmembrane region" description="Helical" evidence="10">
    <location>
        <begin position="184"/>
        <end position="202"/>
    </location>
</feature>
<feature type="region of interest" description="Disordered" evidence="9">
    <location>
        <begin position="1113"/>
        <end position="1134"/>
    </location>
</feature>
<feature type="transmembrane region" description="Helical" evidence="10">
    <location>
        <begin position="131"/>
        <end position="149"/>
    </location>
</feature>
<feature type="transmembrane region" description="Helical" evidence="10">
    <location>
        <begin position="155"/>
        <end position="172"/>
    </location>
</feature>
<dbReference type="GO" id="GO:0046872">
    <property type="term" value="F:metal ion binding"/>
    <property type="evidence" value="ECO:0007669"/>
    <property type="project" value="UniProtKB-KW"/>
</dbReference>
<reference evidence="11" key="1">
    <citation type="submission" date="2023-08" db="EMBL/GenBank/DDBJ databases">
        <title>Reference Genome Resource for the Citrus Pathogen Phytophthora citrophthora.</title>
        <authorList>
            <person name="Moller H."/>
            <person name="Coetzee B."/>
            <person name="Rose L.J."/>
            <person name="Van Niekerk J.M."/>
        </authorList>
    </citation>
    <scope>NUCLEOTIDE SEQUENCE</scope>
    <source>
        <strain evidence="11">STE-U-9442</strain>
    </source>
</reference>
<keyword evidence="8" id="KW-0862">Zinc</keyword>
<accession>A0AAD9LIY4</accession>
<feature type="transmembrane region" description="Helical" evidence="10">
    <location>
        <begin position="398"/>
        <end position="416"/>
    </location>
</feature>
<gene>
    <name evidence="11" type="ORF">P3T76_009315</name>
</gene>
<evidence type="ECO:0000256" key="3">
    <source>
        <dbReference type="ARBA" id="ARBA00022692"/>
    </source>
</evidence>
<keyword evidence="3 10" id="KW-0812">Transmembrane</keyword>
<evidence type="ECO:0000313" key="12">
    <source>
        <dbReference type="Proteomes" id="UP001259832"/>
    </source>
</evidence>
<evidence type="ECO:0000256" key="1">
    <source>
        <dbReference type="ARBA" id="ARBA00004141"/>
    </source>
</evidence>
<dbReference type="Proteomes" id="UP001259832">
    <property type="component" value="Unassembled WGS sequence"/>
</dbReference>